<dbReference type="InterPro" id="IPR005143">
    <property type="entry name" value="TF_LuxR_autoind-bd_dom"/>
</dbReference>
<dbReference type="CDD" id="cd06170">
    <property type="entry name" value="LuxR_C_like"/>
    <property type="match status" value="1"/>
</dbReference>
<dbReference type="InterPro" id="IPR036693">
    <property type="entry name" value="TF_LuxR_autoind-bd_dom_sf"/>
</dbReference>
<dbReference type="PANTHER" id="PTHR44688">
    <property type="entry name" value="DNA-BINDING TRANSCRIPTIONAL ACTIVATOR DEVR_DOSR"/>
    <property type="match status" value="1"/>
</dbReference>
<keyword evidence="2" id="KW-0238">DNA-binding</keyword>
<dbReference type="Gene3D" id="3.30.450.80">
    <property type="entry name" value="Transcription factor LuxR-like, autoinducer-binding domain"/>
    <property type="match status" value="1"/>
</dbReference>
<keyword evidence="3" id="KW-0804">Transcription</keyword>
<dbReference type="PROSITE" id="PS50043">
    <property type="entry name" value="HTH_LUXR_2"/>
    <property type="match status" value="1"/>
</dbReference>
<dbReference type="Pfam" id="PF03472">
    <property type="entry name" value="Autoind_bind"/>
    <property type="match status" value="1"/>
</dbReference>
<organism evidence="5">
    <name type="scientific">uncultured organism</name>
    <dbReference type="NCBI Taxonomy" id="155900"/>
    <lineage>
        <taxon>unclassified sequences</taxon>
        <taxon>environmental samples</taxon>
    </lineage>
</organism>
<dbReference type="SMART" id="SM00421">
    <property type="entry name" value="HTH_LUXR"/>
    <property type="match status" value="1"/>
</dbReference>
<dbReference type="PANTHER" id="PTHR44688:SF16">
    <property type="entry name" value="DNA-BINDING TRANSCRIPTIONAL ACTIVATOR DEVR_DOSR"/>
    <property type="match status" value="1"/>
</dbReference>
<dbReference type="Gene3D" id="1.10.10.10">
    <property type="entry name" value="Winged helix-like DNA-binding domain superfamily/Winged helix DNA-binding domain"/>
    <property type="match status" value="1"/>
</dbReference>
<dbReference type="SUPFAM" id="SSF75516">
    <property type="entry name" value="Pheromone-binding domain of LuxR-like quorum-sensing transcription factors"/>
    <property type="match status" value="1"/>
</dbReference>
<dbReference type="InterPro" id="IPR036388">
    <property type="entry name" value="WH-like_DNA-bd_sf"/>
</dbReference>
<evidence type="ECO:0000313" key="5">
    <source>
        <dbReference type="EMBL" id="QEA06524.1"/>
    </source>
</evidence>
<proteinExistence type="predicted"/>
<name>A0A5B8RG96_9ZZZZ</name>
<dbReference type="InterPro" id="IPR000792">
    <property type="entry name" value="Tscrpt_reg_LuxR_C"/>
</dbReference>
<evidence type="ECO:0000256" key="2">
    <source>
        <dbReference type="ARBA" id="ARBA00023125"/>
    </source>
</evidence>
<evidence type="ECO:0000256" key="1">
    <source>
        <dbReference type="ARBA" id="ARBA00023015"/>
    </source>
</evidence>
<dbReference type="GO" id="GO:0003677">
    <property type="term" value="F:DNA binding"/>
    <property type="evidence" value="ECO:0007669"/>
    <property type="project" value="UniProtKB-KW"/>
</dbReference>
<evidence type="ECO:0000256" key="3">
    <source>
        <dbReference type="ARBA" id="ARBA00023163"/>
    </source>
</evidence>
<keyword evidence="1" id="KW-0805">Transcription regulation</keyword>
<accession>A0A5B8RG96</accession>
<reference evidence="5" key="1">
    <citation type="submission" date="2019-06" db="EMBL/GenBank/DDBJ databases">
        <authorList>
            <person name="Murdoch R.W."/>
            <person name="Fathepure B."/>
        </authorList>
    </citation>
    <scope>NUCLEOTIDE SEQUENCE</scope>
</reference>
<dbReference type="InterPro" id="IPR016032">
    <property type="entry name" value="Sig_transdc_resp-reg_C-effctor"/>
</dbReference>
<dbReference type="GO" id="GO:0006355">
    <property type="term" value="P:regulation of DNA-templated transcription"/>
    <property type="evidence" value="ECO:0007669"/>
    <property type="project" value="InterPro"/>
</dbReference>
<dbReference type="Pfam" id="PF00196">
    <property type="entry name" value="GerE"/>
    <property type="match status" value="1"/>
</dbReference>
<feature type="domain" description="HTH luxR-type" evidence="4">
    <location>
        <begin position="176"/>
        <end position="241"/>
    </location>
</feature>
<dbReference type="AlphaFoldDB" id="A0A5B8RG96"/>
<dbReference type="PRINTS" id="PR00038">
    <property type="entry name" value="HTHLUXR"/>
</dbReference>
<evidence type="ECO:0000259" key="4">
    <source>
        <dbReference type="PROSITE" id="PS50043"/>
    </source>
</evidence>
<gene>
    <name evidence="5" type="primary">anoR</name>
    <name evidence="5" type="ORF">KBTEX_02864</name>
</gene>
<dbReference type="EMBL" id="MN079149">
    <property type="protein sequence ID" value="QEA06524.1"/>
    <property type="molecule type" value="Genomic_DNA"/>
</dbReference>
<sequence length="248" mass="27223">MPEPRLSELIEAALAADSIEALHSVCSRAAALYGYDHFIYGARFPSSLTRPFMLVISGHPDEWRERYQAEDYIQLDPAVRHSVNHVRPARWSELFDSPEYGPEDLAVLHEAAAFGLVTGTCLPVRGSRGEVGLLSFSSGRRGTPVERDIRASQPALFMFSSYVHEAVCGLLDHGALPYRPASLTARERECLLWAAEGKTAWETGAILGVSERTVVFHLNNAARKLDVTSRQQAVARAIAQGLIAPQLA</sequence>
<protein>
    <submittedName>
        <fullName evidence="5">Transcriptional activator protein AnoR</fullName>
    </submittedName>
</protein>
<dbReference type="SUPFAM" id="SSF46894">
    <property type="entry name" value="C-terminal effector domain of the bipartite response regulators"/>
    <property type="match status" value="1"/>
</dbReference>